<dbReference type="Pfam" id="PF26059">
    <property type="entry name" value="DUF8020"/>
    <property type="match status" value="1"/>
</dbReference>
<evidence type="ECO:0000256" key="1">
    <source>
        <dbReference type="SAM" id="Phobius"/>
    </source>
</evidence>
<evidence type="ECO:0000259" key="3">
    <source>
        <dbReference type="Pfam" id="PF26059"/>
    </source>
</evidence>
<feature type="signal peptide" evidence="2">
    <location>
        <begin position="1"/>
        <end position="34"/>
    </location>
</feature>
<keyword evidence="2" id="KW-0732">Signal</keyword>
<keyword evidence="1" id="KW-1133">Transmembrane helix</keyword>
<keyword evidence="1" id="KW-0472">Membrane</keyword>
<dbReference type="AlphaFoldDB" id="A0A7D7LQP0"/>
<evidence type="ECO:0000313" key="5">
    <source>
        <dbReference type="Proteomes" id="UP000515663"/>
    </source>
</evidence>
<dbReference type="KEGG" id="gji:H1R19_19025"/>
<evidence type="ECO:0000256" key="2">
    <source>
        <dbReference type="SAM" id="SignalP"/>
    </source>
</evidence>
<proteinExistence type="predicted"/>
<gene>
    <name evidence="4" type="ORF">H1R19_19025</name>
</gene>
<dbReference type="InterPro" id="IPR058333">
    <property type="entry name" value="DUF8020"/>
</dbReference>
<protein>
    <submittedName>
        <fullName evidence="4">Glycine zipper family protein</fullName>
    </submittedName>
</protein>
<feature type="domain" description="DUF8020" evidence="3">
    <location>
        <begin position="46"/>
        <end position="114"/>
    </location>
</feature>
<feature type="transmembrane region" description="Helical" evidence="1">
    <location>
        <begin position="166"/>
        <end position="190"/>
    </location>
</feature>
<organism evidence="4 5">
    <name type="scientific">Gordonia jinghuaiqii</name>
    <dbReference type="NCBI Taxonomy" id="2758710"/>
    <lineage>
        <taxon>Bacteria</taxon>
        <taxon>Bacillati</taxon>
        <taxon>Actinomycetota</taxon>
        <taxon>Actinomycetes</taxon>
        <taxon>Mycobacteriales</taxon>
        <taxon>Gordoniaceae</taxon>
        <taxon>Gordonia</taxon>
    </lineage>
</organism>
<accession>A0A7D7LQP0</accession>
<keyword evidence="1" id="KW-0812">Transmembrane</keyword>
<sequence length="240" mass="25509">MHPTSRIPLRKNPLSRIRLSAILSLAVASVTMFAATAEARPSQDLPVTYSLSHTASSVNMSVQNGEFAREDGKLVLRNLIGHEVLRIPLVYRNENRQFPIDTTISNGNATLIPSKDVSRSVELSPALVEPVRAAAQTLPQTRQQRDDEALQRMISQFSAGMTISQWVGLALGVVVGGVLGCILGAAIGCLPAIPLGASIGGIAGVVVGGGASLAVAAFHYFQTITSPFKPPRQQQQRAPR</sequence>
<feature type="chain" id="PRO_5028339318" evidence="2">
    <location>
        <begin position="35"/>
        <end position="240"/>
    </location>
</feature>
<evidence type="ECO:0000313" key="4">
    <source>
        <dbReference type="EMBL" id="QMT00940.1"/>
    </source>
</evidence>
<keyword evidence="5" id="KW-1185">Reference proteome</keyword>
<dbReference type="RefSeq" id="WP_188331171.1">
    <property type="nucleotide sequence ID" value="NZ_CP059491.1"/>
</dbReference>
<dbReference type="EMBL" id="CP059491">
    <property type="protein sequence ID" value="QMT00940.1"/>
    <property type="molecule type" value="Genomic_DNA"/>
</dbReference>
<feature type="transmembrane region" description="Helical" evidence="1">
    <location>
        <begin position="202"/>
        <end position="221"/>
    </location>
</feature>
<reference evidence="5" key="1">
    <citation type="submission" date="2020-07" db="EMBL/GenBank/DDBJ databases">
        <title>novel species isolated from the respiratory tract of Marmot.</title>
        <authorList>
            <person name="Zhang G."/>
        </authorList>
    </citation>
    <scope>NUCLEOTIDE SEQUENCE [LARGE SCALE GENOMIC DNA]</scope>
    <source>
        <strain evidence="5">686</strain>
    </source>
</reference>
<dbReference type="Proteomes" id="UP000515663">
    <property type="component" value="Chromosome"/>
</dbReference>
<name>A0A7D7LQP0_9ACTN</name>